<name>A0A8S9A189_SORMA</name>
<accession>A0A8S9A189</accession>
<dbReference type="EMBL" id="NMPR01000001">
    <property type="protein sequence ID" value="KAA8636764.1"/>
    <property type="molecule type" value="Genomic_DNA"/>
</dbReference>
<feature type="compositionally biased region" description="Basic and acidic residues" evidence="1">
    <location>
        <begin position="9"/>
        <end position="18"/>
    </location>
</feature>
<dbReference type="AlphaFoldDB" id="A0A8S9A189"/>
<evidence type="ECO:0000256" key="1">
    <source>
        <dbReference type="SAM" id="MobiDB-lite"/>
    </source>
</evidence>
<feature type="compositionally biased region" description="Basic and acidic residues" evidence="1">
    <location>
        <begin position="268"/>
        <end position="278"/>
    </location>
</feature>
<feature type="region of interest" description="Disordered" evidence="1">
    <location>
        <begin position="257"/>
        <end position="293"/>
    </location>
</feature>
<feature type="region of interest" description="Disordered" evidence="1">
    <location>
        <begin position="1"/>
        <end position="60"/>
    </location>
</feature>
<proteinExistence type="predicted"/>
<feature type="compositionally biased region" description="Polar residues" evidence="1">
    <location>
        <begin position="131"/>
        <end position="140"/>
    </location>
</feature>
<dbReference type="Proteomes" id="UP000433876">
    <property type="component" value="Unassembled WGS sequence"/>
</dbReference>
<dbReference type="OMA" id="HPRAWED"/>
<comment type="caution">
    <text evidence="2">The sequence shown here is derived from an EMBL/GenBank/DDBJ whole genome shotgun (WGS) entry which is preliminary data.</text>
</comment>
<evidence type="ECO:0000313" key="3">
    <source>
        <dbReference type="Proteomes" id="UP000433876"/>
    </source>
</evidence>
<feature type="compositionally biased region" description="Basic and acidic residues" evidence="1">
    <location>
        <begin position="74"/>
        <end position="88"/>
    </location>
</feature>
<feature type="region of interest" description="Disordered" evidence="1">
    <location>
        <begin position="74"/>
        <end position="109"/>
    </location>
</feature>
<sequence length="388" mass="43404">METQTRTRLKLEPVRTETLRYGLPASTIPAPRSPRRRPSIFEPPLKPHGLPSPLHLITPGLDQGMRRHERAMLDSFDQRRPSQARRDSAQLLPSIPEQSPPSRERPYNGCSPPPTLAARTRHHLLYGAPDSQLSPVSTPASMGRRQSMPTGLSSALPTSIPSAALPSPIRVVRQQDGIGRQKAQEIYGQHIFQGCLVKAVDLRKFSESSASGDSPAPRELAMDKMGQKLKYSAMAWSPDKPKGRSFFKYLDPAELRGSIPTDAPEPSDVSRHATDHMSPRRASLSTTKERRLDKEHRRLSAPILSADRWCEMALPVLTNLLVDYELARYFFPLIALYLHSKTVEPGDILELPMPHPKAWYQTFRYACTEQGELTDAIKENITYLGGKA</sequence>
<evidence type="ECO:0000313" key="2">
    <source>
        <dbReference type="EMBL" id="KAA8636764.1"/>
    </source>
</evidence>
<protein>
    <submittedName>
        <fullName evidence="2">Uncharacterized protein</fullName>
    </submittedName>
</protein>
<organism evidence="2 3">
    <name type="scientific">Sordaria macrospora</name>
    <dbReference type="NCBI Taxonomy" id="5147"/>
    <lineage>
        <taxon>Eukaryota</taxon>
        <taxon>Fungi</taxon>
        <taxon>Dikarya</taxon>
        <taxon>Ascomycota</taxon>
        <taxon>Pezizomycotina</taxon>
        <taxon>Sordariomycetes</taxon>
        <taxon>Sordariomycetidae</taxon>
        <taxon>Sordariales</taxon>
        <taxon>Sordariaceae</taxon>
        <taxon>Sordaria</taxon>
    </lineage>
</organism>
<dbReference type="VEuPathDB" id="FungiDB:SMAC_12119"/>
<reference evidence="2 3" key="1">
    <citation type="submission" date="2017-07" db="EMBL/GenBank/DDBJ databases">
        <title>Genome sequence of the Sordaria macrospora wild type strain R19027.</title>
        <authorList>
            <person name="Nowrousian M."/>
            <person name="Teichert I."/>
            <person name="Kueck U."/>
        </authorList>
    </citation>
    <scope>NUCLEOTIDE SEQUENCE [LARGE SCALE GENOMIC DNA]</scope>
    <source>
        <strain evidence="2 3">R19027</strain>
        <tissue evidence="2">Mycelium</tissue>
    </source>
</reference>
<gene>
    <name evidence="2" type="ORF">SMACR_12119</name>
</gene>
<feature type="region of interest" description="Disordered" evidence="1">
    <location>
        <begin position="128"/>
        <end position="155"/>
    </location>
</feature>